<gene>
    <name evidence="3" type="ORF">KDL01_18770</name>
</gene>
<feature type="domain" description="Cobalamin-independent methionine synthase MetE C-terminal/archaeal" evidence="2">
    <location>
        <begin position="17"/>
        <end position="338"/>
    </location>
</feature>
<name>A0A941EWP2_9ACTN</name>
<dbReference type="InterPro" id="IPR038071">
    <property type="entry name" value="UROD/MetE-like_sf"/>
</dbReference>
<dbReference type="GO" id="GO:0003871">
    <property type="term" value="F:5-methyltetrahydropteroyltriglutamate-homocysteine S-methyltransferase activity"/>
    <property type="evidence" value="ECO:0007669"/>
    <property type="project" value="InterPro"/>
</dbReference>
<proteinExistence type="predicted"/>
<reference evidence="3" key="1">
    <citation type="submission" date="2021-04" db="EMBL/GenBank/DDBJ databases">
        <title>Genome based classification of Actinospica acidithermotolerans sp. nov., an actinobacterium isolated from an Indonesian hot spring.</title>
        <authorList>
            <person name="Kusuma A.B."/>
            <person name="Putra K.E."/>
            <person name="Nafisah S."/>
            <person name="Loh J."/>
            <person name="Nouioui I."/>
            <person name="Goodfellow M."/>
        </authorList>
    </citation>
    <scope>NUCLEOTIDE SEQUENCE</scope>
    <source>
        <strain evidence="3">CSCA 57</strain>
    </source>
</reference>
<protein>
    <submittedName>
        <fullName evidence="3">Methionine synthase</fullName>
    </submittedName>
</protein>
<dbReference type="Proteomes" id="UP000675781">
    <property type="component" value="Unassembled WGS sequence"/>
</dbReference>
<dbReference type="GO" id="GO:0008270">
    <property type="term" value="F:zinc ion binding"/>
    <property type="evidence" value="ECO:0007669"/>
    <property type="project" value="InterPro"/>
</dbReference>
<dbReference type="Pfam" id="PF01717">
    <property type="entry name" value="Meth_synt_2"/>
    <property type="match status" value="1"/>
</dbReference>
<evidence type="ECO:0000256" key="1">
    <source>
        <dbReference type="SAM" id="MobiDB-lite"/>
    </source>
</evidence>
<evidence type="ECO:0000259" key="2">
    <source>
        <dbReference type="Pfam" id="PF01717"/>
    </source>
</evidence>
<evidence type="ECO:0000313" key="4">
    <source>
        <dbReference type="Proteomes" id="UP000675781"/>
    </source>
</evidence>
<dbReference type="AlphaFoldDB" id="A0A941EWP2"/>
<dbReference type="GO" id="GO:0009086">
    <property type="term" value="P:methionine biosynthetic process"/>
    <property type="evidence" value="ECO:0007669"/>
    <property type="project" value="InterPro"/>
</dbReference>
<dbReference type="SUPFAM" id="SSF51726">
    <property type="entry name" value="UROD/MetE-like"/>
    <property type="match status" value="1"/>
</dbReference>
<dbReference type="Gene3D" id="3.20.20.210">
    <property type="match status" value="1"/>
</dbReference>
<organism evidence="3 4">
    <name type="scientific">Actinospica durhamensis</name>
    <dbReference type="NCBI Taxonomy" id="1508375"/>
    <lineage>
        <taxon>Bacteria</taxon>
        <taxon>Bacillati</taxon>
        <taxon>Actinomycetota</taxon>
        <taxon>Actinomycetes</taxon>
        <taxon>Catenulisporales</taxon>
        <taxon>Actinospicaceae</taxon>
        <taxon>Actinospica</taxon>
    </lineage>
</organism>
<accession>A0A941EWP2</accession>
<comment type="caution">
    <text evidence="3">The sequence shown here is derived from an EMBL/GenBank/DDBJ whole genome shotgun (WGS) entry which is preliminary data.</text>
</comment>
<sequence length="344" mass="35901">MTNDHRVAVPGPAASGVGSLPGGDQGAALRLVFDGLGGAPGLPYLPELPARGVGADMTGRTAGNLLVDIAIDLAPSGWRVADAPGRDQGRAVSHLRRDLDVLEELTQDYTGPLKLQAVGPWTLAATVELKHGDKVLADRGACRDMAESLAEGLSRHLAEVRRRVPGATSLVLQLDEPALPGVLRGTVPTASGFGRLRSVDEPLARDLLRRVIETAAPDGHVVVHCCAPGVPLTLLRDAGASAISLDWSLLRTRQDEQLAELIEAGTVLYAGAVPSLEPASAVPPNYQRIVDEILALRRIGLPARQIAGAVVVTPSCGLSGASPQWAARAQRLCLDAARALADVE</sequence>
<evidence type="ECO:0000313" key="3">
    <source>
        <dbReference type="EMBL" id="MBR7835324.1"/>
    </source>
</evidence>
<dbReference type="RefSeq" id="WP_212529819.1">
    <property type="nucleotide sequence ID" value="NZ_JAGSOG010000091.1"/>
</dbReference>
<dbReference type="InterPro" id="IPR002629">
    <property type="entry name" value="Met_Synth_C/arc"/>
</dbReference>
<keyword evidence="4" id="KW-1185">Reference proteome</keyword>
<dbReference type="EMBL" id="JAGSOG010000091">
    <property type="protein sequence ID" value="MBR7835324.1"/>
    <property type="molecule type" value="Genomic_DNA"/>
</dbReference>
<feature type="region of interest" description="Disordered" evidence="1">
    <location>
        <begin position="1"/>
        <end position="20"/>
    </location>
</feature>